<dbReference type="Proteomes" id="UP001232117">
    <property type="component" value="Chromosome"/>
</dbReference>
<accession>A0ABY8N9B5</accession>
<feature type="signal peptide" evidence="2">
    <location>
        <begin position="1"/>
        <end position="18"/>
    </location>
</feature>
<organism evidence="3 4">
    <name type="scientific">Flavobacterium keumense</name>
    <dbReference type="NCBI Taxonomy" id="1306518"/>
    <lineage>
        <taxon>Bacteria</taxon>
        <taxon>Pseudomonadati</taxon>
        <taxon>Bacteroidota</taxon>
        <taxon>Flavobacteriia</taxon>
        <taxon>Flavobacteriales</taxon>
        <taxon>Flavobacteriaceae</taxon>
        <taxon>Flavobacterium</taxon>
    </lineage>
</organism>
<dbReference type="EMBL" id="CP092332">
    <property type="protein sequence ID" value="WGK95446.1"/>
    <property type="molecule type" value="Genomic_DNA"/>
</dbReference>
<gene>
    <name evidence="3" type="ORF">MG292_04240</name>
</gene>
<keyword evidence="2" id="KW-0732">Signal</keyword>
<sequence length="1867" mass="184141">MRKIVYIVLFLVSSLGFSQNKGITYQAVIYAPGGQNIPGVNVNNVPMTNKAICLQFSFLDTNTGIEYEEVIKTTTDTFGMVNITIGTGNKTGGYATSFSGINWNATENKTLKVALDPTGLCNQFEELSSEVLTSVPFANAANTATNVSGVVALINGGTGATTAAGARTNLGLGNVDNTSDINKPMSTATKAYVDSQIVSSTIPDATTTSKGKIQLAGDLGGTAAAPTVPGLALKANSSDVTTSLATKENTSNKSTDVTLSSNSDVKFPTEKAVKTYVDTQVAGATIADASSLIKGKIQLAGDLGGTAAAPTVPGLALKANSSDVTTSLATKENTSNKSTDVTLSSNSDVKFPTEKAVKTYVDTQVAGATIADASSLTKGKIQLAGDLGGTAAAPTVPGLALKANTTDLTTEVNRATAAEATLTANVTANATAIAAEITRANAAESLKAPINNPTFTGTVSGIDKTMVGLSNVDNTSDANKPVSTATQTALDLKAPLASPTFTGTVSGIDKTMVGLSNVDNTSDANKPVSTATQTALDLKAPLASPTFTGTVSGIDKTMVGLSNVDNTSDANKPVSTATQTALDLKENIANKSTDIAADANSTTKYPSVKLIKDYVDTLNAAAGVADGSITSAKITDGTIVNADVAANAAIAYSKLNLSNSILTIDIVNDAVETAKIKDANVTEAKLAADAVTSAKIKDGEIVNADISASAAIVDTKLATIATSGKVSNSATTATDANTASAIVSRDANGDFAAGTITADLDGNASTVTNGVYTTDKISVLSATTSSELKGVISDETGSGALVFATSPTLVTPTLGVATATSVNGLTPTALATGFTIAGGSTTSKTLTVSGDATVSGTTSGTNTGDQTITLTGDVTGSGTGSFAATIGTGKVTTTTIAADAVTSAKIADGTIVVGDMADNAIETAKIKDANITEAKLAADAVTSAKIKDGEIVNADISASAAIVDTKLATIATSGKVSNSATTATDANTASAIVSRDANGDFAAGTITADLDGNASTVTNGVYTTDKISVLSATTSSELKGVISDETGSGALVFATSPTLVTPTLGVATATSVNGLTPTALATGFTIAGGSTTSKTLTVSGDATVSGTTSGTNTGDQTITLTGDVTGSGTGSFAATIGTGKVTTTTIAADAVTSAKIADGTIVVGDMADNAIETAKIKDANITEAKLAADAVTSAKIKDGEIVNADISASAAIVDTKLATIATSGKVSNSATTATDANTASAIVSRDANGDFAAGTITADLDGNASTVTNGVYTTDKISVLSATTSSELKGVISDETGSGALVFATSPTLVTPTLGVATATSVNGLTPTALATGFTIAGGSTTSKTLTVSGDATVSGTTSGTNTGDQTITLTGDVTGSGTGSFAATIGTGKVTTTTIAADAVTSAKIADGTIVVGDMADNAIETAKIKDANVSYAKIQNVSATNTVLGRVSTGAGVIEEIATTGSGNVVRATSPTLVTPALGTPSAAVLTNATGLPLTTGVTGILPVANGGTGSSTKNFVDLTTDQTIAGVKTFSGSSTVVNQNLTVNAAGTTGQGIILSDDGDIVDNNDGAATFRFTGGVKINDGNGSAGTTTKITLANTGAITAAGGVTASQLISNVATGTAPLVVTSTTPVANLNIGGNAATATKFAATKNINGVAFDGSADITVAAAAGTLTGTTLASNVVSSSLTSVGTITTGTWNGTTIAIANGGTGATTKTTAFDALSPMTTAGDIIYGGTNGTGTRLAKGTDGQVLTLASGVPTWASGVSTITSKTSSYTLTTSDNYVIASSGSGITFTLPTAVGNTGKEFTIKNISANTVTITTTSSQKIVVDAANSAATTATLGIEASNNWIRVISDGTQWIAFRALF</sequence>
<evidence type="ECO:0000256" key="1">
    <source>
        <dbReference type="SAM" id="MobiDB-lite"/>
    </source>
</evidence>
<feature type="chain" id="PRO_5046487668" evidence="2">
    <location>
        <begin position="19"/>
        <end position="1867"/>
    </location>
</feature>
<feature type="region of interest" description="Disordered" evidence="1">
    <location>
        <begin position="243"/>
        <end position="262"/>
    </location>
</feature>
<dbReference type="InterPro" id="IPR045571">
    <property type="entry name" value="DUF5907"/>
</dbReference>
<evidence type="ECO:0000313" key="3">
    <source>
        <dbReference type="EMBL" id="WGK95446.1"/>
    </source>
</evidence>
<name>A0ABY8N9B5_9FLAO</name>
<reference evidence="3 4" key="2">
    <citation type="submission" date="2023-06" db="EMBL/GenBank/DDBJ databases">
        <title>Complete Genome Sequence of Flavobacterium keumense K3R-10.</title>
        <authorList>
            <person name="Jeong H."/>
            <person name="Jhang S.Y."/>
            <person name="Kim J.N."/>
        </authorList>
    </citation>
    <scope>NUCLEOTIDE SEQUENCE [LARGE SCALE GENOMIC DNA]</scope>
    <source>
        <strain evidence="3 4">K3R-10</strain>
    </source>
</reference>
<reference evidence="3 4" key="1">
    <citation type="submission" date="2022-02" db="EMBL/GenBank/DDBJ databases">
        <authorList>
            <person name="Cha I.-T."/>
            <person name="Lee K.-E."/>
            <person name="Park S.-J."/>
        </authorList>
    </citation>
    <scope>NUCLEOTIDE SEQUENCE [LARGE SCALE GENOMIC DNA]</scope>
    <source>
        <strain evidence="3 4">K3R-10</strain>
    </source>
</reference>
<evidence type="ECO:0000256" key="2">
    <source>
        <dbReference type="SAM" id="SignalP"/>
    </source>
</evidence>
<proteinExistence type="predicted"/>
<keyword evidence="4" id="KW-1185">Reference proteome</keyword>
<evidence type="ECO:0000313" key="4">
    <source>
        <dbReference type="Proteomes" id="UP001232117"/>
    </source>
</evidence>
<protein>
    <submittedName>
        <fullName evidence="3">Uncharacterized protein</fullName>
    </submittedName>
</protein>
<dbReference type="Pfam" id="PF19264">
    <property type="entry name" value="DUF5907"/>
    <property type="match status" value="3"/>
</dbReference>
<dbReference type="RefSeq" id="WP_264533950.1">
    <property type="nucleotide sequence ID" value="NZ_CP092332.1"/>
</dbReference>